<dbReference type="SUPFAM" id="SSF48452">
    <property type="entry name" value="TPR-like"/>
    <property type="match status" value="1"/>
</dbReference>
<dbReference type="PANTHER" id="PTHR12558:SF13">
    <property type="entry name" value="CELL DIVISION CYCLE PROTEIN 27 HOMOLOG"/>
    <property type="match status" value="1"/>
</dbReference>
<dbReference type="GO" id="GO:0042168">
    <property type="term" value="P:heme metabolic process"/>
    <property type="evidence" value="ECO:0007669"/>
    <property type="project" value="InterPro"/>
</dbReference>
<dbReference type="InterPro" id="IPR010817">
    <property type="entry name" value="HemY_N"/>
</dbReference>
<evidence type="ECO:0000256" key="2">
    <source>
        <dbReference type="ARBA" id="ARBA00004429"/>
    </source>
</evidence>
<evidence type="ECO:0000256" key="4">
    <source>
        <dbReference type="ARBA" id="ARBA00022475"/>
    </source>
</evidence>
<dbReference type="NCBIfam" id="TIGR00540">
    <property type="entry name" value="TPR_hemY_coli"/>
    <property type="match status" value="1"/>
</dbReference>
<evidence type="ECO:0000256" key="8">
    <source>
        <dbReference type="ARBA" id="ARBA00023136"/>
    </source>
</evidence>
<dbReference type="AlphaFoldDB" id="A0A917PWY3"/>
<evidence type="ECO:0000259" key="11">
    <source>
        <dbReference type="Pfam" id="PF07219"/>
    </source>
</evidence>
<dbReference type="Gene3D" id="1.25.40.10">
    <property type="entry name" value="Tetratricopeptide repeat domain"/>
    <property type="match status" value="2"/>
</dbReference>
<dbReference type="Pfam" id="PF07219">
    <property type="entry name" value="HemY_N"/>
    <property type="match status" value="1"/>
</dbReference>
<dbReference type="GO" id="GO:0005886">
    <property type="term" value="C:plasma membrane"/>
    <property type="evidence" value="ECO:0007669"/>
    <property type="project" value="UniProtKB-SubCell"/>
</dbReference>
<evidence type="ECO:0000256" key="10">
    <source>
        <dbReference type="SAM" id="Phobius"/>
    </source>
</evidence>
<keyword evidence="8 10" id="KW-0472">Membrane</keyword>
<keyword evidence="6 10" id="KW-0812">Transmembrane</keyword>
<organism evidence="12 13">
    <name type="scientific">Pseudomonas matsuisoli</name>
    <dbReference type="NCBI Taxonomy" id="1515666"/>
    <lineage>
        <taxon>Bacteria</taxon>
        <taxon>Pseudomonadati</taxon>
        <taxon>Pseudomonadota</taxon>
        <taxon>Gammaproteobacteria</taxon>
        <taxon>Pseudomonadales</taxon>
        <taxon>Pseudomonadaceae</taxon>
        <taxon>Pseudomonas</taxon>
    </lineage>
</organism>
<comment type="subcellular location">
    <subcellularLocation>
        <location evidence="2">Cell inner membrane</location>
        <topology evidence="2">Multi-pass membrane protein</topology>
    </subcellularLocation>
</comment>
<evidence type="ECO:0000256" key="3">
    <source>
        <dbReference type="ARBA" id="ARBA00004744"/>
    </source>
</evidence>
<proteinExistence type="predicted"/>
<evidence type="ECO:0000256" key="6">
    <source>
        <dbReference type="ARBA" id="ARBA00022692"/>
    </source>
</evidence>
<keyword evidence="7 10" id="KW-1133">Transmembrane helix</keyword>
<comment type="pathway">
    <text evidence="3">Porphyrin-containing compound metabolism; protoheme biosynthesis.</text>
</comment>
<dbReference type="EMBL" id="BMPO01000004">
    <property type="protein sequence ID" value="GGJ96259.1"/>
    <property type="molecule type" value="Genomic_DNA"/>
</dbReference>
<keyword evidence="5" id="KW-0997">Cell inner membrane</keyword>
<comment type="function">
    <text evidence="1">Involved in a late step of protoheme IX synthesis.</text>
</comment>
<reference evidence="12" key="1">
    <citation type="journal article" date="2014" name="Int. J. Syst. Evol. Microbiol.">
        <title>Complete genome sequence of Corynebacterium casei LMG S-19264T (=DSM 44701T), isolated from a smear-ripened cheese.</title>
        <authorList>
            <consortium name="US DOE Joint Genome Institute (JGI-PGF)"/>
            <person name="Walter F."/>
            <person name="Albersmeier A."/>
            <person name="Kalinowski J."/>
            <person name="Ruckert C."/>
        </authorList>
    </citation>
    <scope>NUCLEOTIDE SEQUENCE</scope>
    <source>
        <strain evidence="12">JCM 30078</strain>
    </source>
</reference>
<reference evidence="12" key="2">
    <citation type="submission" date="2020-09" db="EMBL/GenBank/DDBJ databases">
        <authorList>
            <person name="Sun Q."/>
            <person name="Ohkuma M."/>
        </authorList>
    </citation>
    <scope>NUCLEOTIDE SEQUENCE</scope>
    <source>
        <strain evidence="12">JCM 30078</strain>
    </source>
</reference>
<keyword evidence="9" id="KW-0627">Porphyrin biosynthesis</keyword>
<gene>
    <name evidence="12" type="ORF">GCM10009304_22750</name>
</gene>
<dbReference type="GO" id="GO:0006779">
    <property type="term" value="P:porphyrin-containing compound biosynthetic process"/>
    <property type="evidence" value="ECO:0007669"/>
    <property type="project" value="UniProtKB-KW"/>
</dbReference>
<dbReference type="RefSeq" id="WP_188983334.1">
    <property type="nucleotide sequence ID" value="NZ_BMPO01000004.1"/>
</dbReference>
<feature type="domain" description="HemY N-terminal" evidence="11">
    <location>
        <begin position="27"/>
        <end position="133"/>
    </location>
</feature>
<dbReference type="InterPro" id="IPR011990">
    <property type="entry name" value="TPR-like_helical_dom_sf"/>
</dbReference>
<evidence type="ECO:0000256" key="1">
    <source>
        <dbReference type="ARBA" id="ARBA00002962"/>
    </source>
</evidence>
<feature type="transmembrane region" description="Helical" evidence="10">
    <location>
        <begin position="43"/>
        <end position="63"/>
    </location>
</feature>
<protein>
    <submittedName>
        <fullName evidence="12">Heme biosynthesis protein HemY</fullName>
    </submittedName>
</protein>
<dbReference type="InterPro" id="IPR005254">
    <property type="entry name" value="Heme_biosyn_assoc_TPR_pro"/>
</dbReference>
<comment type="caution">
    <text evidence="12">The sequence shown here is derived from an EMBL/GenBank/DDBJ whole genome shotgun (WGS) entry which is preliminary data.</text>
</comment>
<dbReference type="Proteomes" id="UP000635983">
    <property type="component" value="Unassembled WGS sequence"/>
</dbReference>
<keyword evidence="13" id="KW-1185">Reference proteome</keyword>
<name>A0A917PWY3_9PSED</name>
<evidence type="ECO:0000256" key="7">
    <source>
        <dbReference type="ARBA" id="ARBA00022989"/>
    </source>
</evidence>
<evidence type="ECO:0000256" key="5">
    <source>
        <dbReference type="ARBA" id="ARBA00022519"/>
    </source>
</evidence>
<sequence>MIRVLVIVLVLAAIAGALGYAMSLHSGYVLIAYQGFRYESTLWVFLGLLVAILVALILIRWLLRALYVSGRTVNPWSRYHRERRNRKAVEQGMLELSEARWQSALGHLKRAAESDPQPLLLYLGAARAANELGQVEERDALLERALERQPKAELAIALTHAELQEDHGDAHGAVTTLEAMRQRHPSHRHVLRQLAQVHQRRDDWPAVIELLPALRKQKVLTGDELALLERQAWRGRLEGLLGQTATSESPARLIDAWRELSPALREDTELVVRYAAALHRMGADDEAEPVLRHAIQANYAGPLVELYGVLLTRDPAAQLKVAERWLPQHPSDAVLLRCLGRLSQKCRLWGKARDYLESSLSFDRQPETCAELARLLAQLGEDVKSQRLFVEGLELSDRRLPALVTTAHSGAVIRAATVPGATIARN</sequence>
<keyword evidence="4" id="KW-1003">Cell membrane</keyword>
<evidence type="ECO:0000313" key="13">
    <source>
        <dbReference type="Proteomes" id="UP000635983"/>
    </source>
</evidence>
<dbReference type="PANTHER" id="PTHR12558">
    <property type="entry name" value="CELL DIVISION CYCLE 16,23,27"/>
    <property type="match status" value="1"/>
</dbReference>
<accession>A0A917PWY3</accession>
<evidence type="ECO:0000313" key="12">
    <source>
        <dbReference type="EMBL" id="GGJ96259.1"/>
    </source>
</evidence>
<evidence type="ECO:0000256" key="9">
    <source>
        <dbReference type="ARBA" id="ARBA00023244"/>
    </source>
</evidence>